<reference evidence="5 6" key="1">
    <citation type="submission" date="2016-10" db="EMBL/GenBank/DDBJ databases">
        <authorList>
            <person name="de Groot N.N."/>
        </authorList>
    </citation>
    <scope>NUCLEOTIDE SEQUENCE [LARGE SCALE GENOMIC DNA]</scope>
    <source>
        <strain evidence="5 6">CGMCC 1.7659</strain>
    </source>
</reference>
<proteinExistence type="predicted"/>
<feature type="compositionally biased region" description="Low complexity" evidence="4">
    <location>
        <begin position="330"/>
        <end position="379"/>
    </location>
</feature>
<organism evidence="5 6">
    <name type="scientific">Dokdonella immobilis</name>
    <dbReference type="NCBI Taxonomy" id="578942"/>
    <lineage>
        <taxon>Bacteria</taxon>
        <taxon>Pseudomonadati</taxon>
        <taxon>Pseudomonadota</taxon>
        <taxon>Gammaproteobacteria</taxon>
        <taxon>Lysobacterales</taxon>
        <taxon>Rhodanobacteraceae</taxon>
        <taxon>Dokdonella</taxon>
    </lineage>
</organism>
<dbReference type="Proteomes" id="UP000198575">
    <property type="component" value="Unassembled WGS sequence"/>
</dbReference>
<dbReference type="RefSeq" id="WP_175498011.1">
    <property type="nucleotide sequence ID" value="NZ_FOVF01000013.1"/>
</dbReference>
<name>A0A1I4XX91_9GAMM</name>
<evidence type="ECO:0000256" key="2">
    <source>
        <dbReference type="ARBA" id="ARBA00019066"/>
    </source>
</evidence>
<dbReference type="NCBIfam" id="TIGR01834">
    <property type="entry name" value="PHA_synth_III_E"/>
    <property type="match status" value="1"/>
</dbReference>
<dbReference type="STRING" id="578942.SAMN05216289_1137"/>
<evidence type="ECO:0000313" key="6">
    <source>
        <dbReference type="Proteomes" id="UP000198575"/>
    </source>
</evidence>
<dbReference type="UniPathway" id="UPA00917"/>
<dbReference type="InterPro" id="IPR010123">
    <property type="entry name" value="PHA_synth_III_E"/>
</dbReference>
<dbReference type="AlphaFoldDB" id="A0A1I4XX91"/>
<comment type="pathway">
    <text evidence="1">Biopolymer metabolism; poly-(R)-3-hydroxybutanoate biosynthesis.</text>
</comment>
<dbReference type="Pfam" id="PF09712">
    <property type="entry name" value="PHA_synth_III_E"/>
    <property type="match status" value="1"/>
</dbReference>
<gene>
    <name evidence="5" type="ORF">SAMN05216289_1137</name>
</gene>
<feature type="region of interest" description="Disordered" evidence="4">
    <location>
        <begin position="321"/>
        <end position="491"/>
    </location>
</feature>
<evidence type="ECO:0000256" key="4">
    <source>
        <dbReference type="SAM" id="MobiDB-lite"/>
    </source>
</evidence>
<accession>A0A1I4XX91</accession>
<keyword evidence="6" id="KW-1185">Reference proteome</keyword>
<keyword evidence="3" id="KW-0583">PHB biosynthesis</keyword>
<evidence type="ECO:0000313" key="5">
    <source>
        <dbReference type="EMBL" id="SFN30412.1"/>
    </source>
</evidence>
<protein>
    <recommendedName>
        <fullName evidence="2">Poly(3-hydroxyalkanoate) polymerase subunit PhaE</fullName>
    </recommendedName>
</protein>
<feature type="compositionally biased region" description="Basic residues" evidence="4">
    <location>
        <begin position="407"/>
        <end position="425"/>
    </location>
</feature>
<evidence type="ECO:0000256" key="3">
    <source>
        <dbReference type="ARBA" id="ARBA00022752"/>
    </source>
</evidence>
<feature type="compositionally biased region" description="Low complexity" evidence="4">
    <location>
        <begin position="431"/>
        <end position="443"/>
    </location>
</feature>
<sequence length="491" mass="51820">MSESLDIAQWAKNWEAMARQAQAALGANTGQVPWGAGTANAGWADVLGKANPFADGKQQNEAVERMLSGAQGYLGMLQSLAAAAVGQTGGAGDNLADAFRNGMFSGAFSSPAIGNPMATAMRGLAGSGARGFDQMMEQFAAAAGPMFDKTRGALHQPAFGFLREKQENLQKTAQVFIDYQEQSARYDRLMLKVGEQSFARFQLKLAEREEPGRQIESARALYDLWIDAAEEAYAEIALSEEFREVYAAVVDAQMRVRQQVQGEIERYCNELGMPTRSEVDSIGQRLQALRREFRNQQGGEAGHQALLAEIGVLRNEVAALKSQPDARTGSAATAKPARAARASTPRTSKMAKPAAARATQAKTSGSKAEAAPAGDADTGAGKGKRTQVVQSVSRAVTGAAKTPSSKAKPRRKTAASSSAKRRPKRSRSEAGKSVAAVGAAVKSTGQGSKGKPKGNSFAASIARFARKSKTATASRAPQTRTSASGKRGGDR</sequence>
<feature type="compositionally biased region" description="Polar residues" evidence="4">
    <location>
        <begin position="470"/>
        <end position="484"/>
    </location>
</feature>
<dbReference type="EMBL" id="FOVF01000013">
    <property type="protein sequence ID" value="SFN30412.1"/>
    <property type="molecule type" value="Genomic_DNA"/>
</dbReference>
<evidence type="ECO:0000256" key="1">
    <source>
        <dbReference type="ARBA" id="ARBA00004683"/>
    </source>
</evidence>
<dbReference type="GO" id="GO:0042619">
    <property type="term" value="P:poly-hydroxybutyrate biosynthetic process"/>
    <property type="evidence" value="ECO:0007669"/>
    <property type="project" value="UniProtKB-KW"/>
</dbReference>